<reference evidence="3" key="3">
    <citation type="submission" date="2022-04" db="EMBL/GenBank/DDBJ databases">
        <authorList>
            <person name="Liu G."/>
        </authorList>
    </citation>
    <scope>NUCLEOTIDE SEQUENCE</scope>
    <source>
        <strain evidence="3">RG22</strain>
    </source>
</reference>
<evidence type="ECO:0000313" key="5">
    <source>
        <dbReference type="Proteomes" id="UP000831485"/>
    </source>
</evidence>
<accession>A0A6V8MY63</accession>
<evidence type="ECO:0000313" key="3">
    <source>
        <dbReference type="EMBL" id="UPU34645.1"/>
    </source>
</evidence>
<sequence>MSKNGKLKKAKKVEKRRLQMQEALECLPLKEAAGSDPLPSTLLTENDDFHPAPPVRKKPKQCTFPPCGRYLDPSCLVCPYCGTALPD</sequence>
<dbReference type="Proteomes" id="UP000831485">
    <property type="component" value="Chromosome"/>
</dbReference>
<dbReference type="AlphaFoldDB" id="A0A6V8MY63"/>
<reference evidence="2" key="2">
    <citation type="journal article" date="2021" name="Int. J. Syst. Evol. Microbiol.">
        <title>Geomonas silvestris sp. nov., Geomonas paludis sp. nov. and Geomonas limicola sp. nov., isolated from terrestrial environments, and emended description of the genus Geomonas.</title>
        <authorList>
            <person name="Itoh H."/>
            <person name="Xu Z."/>
            <person name="Masuda Y."/>
            <person name="Ushijima N."/>
            <person name="Hayakawa C."/>
            <person name="Shiratori Y."/>
            <person name="Senoo K."/>
        </authorList>
    </citation>
    <scope>NUCLEOTIDE SEQUENCE</scope>
    <source>
        <strain evidence="2">Red736</strain>
    </source>
</reference>
<evidence type="ECO:0000313" key="2">
    <source>
        <dbReference type="EMBL" id="GFO65020.1"/>
    </source>
</evidence>
<protein>
    <submittedName>
        <fullName evidence="2">Uncharacterized protein</fullName>
    </submittedName>
</protein>
<keyword evidence="5" id="KW-1185">Reference proteome</keyword>
<organism evidence="2 4">
    <name type="scientific">Geomonas paludis</name>
    <dbReference type="NCBI Taxonomy" id="2740185"/>
    <lineage>
        <taxon>Bacteria</taxon>
        <taxon>Pseudomonadati</taxon>
        <taxon>Thermodesulfobacteriota</taxon>
        <taxon>Desulfuromonadia</taxon>
        <taxon>Geobacterales</taxon>
        <taxon>Geobacteraceae</taxon>
        <taxon>Geomonas</taxon>
    </lineage>
</organism>
<evidence type="ECO:0000313" key="4">
    <source>
        <dbReference type="Proteomes" id="UP000568888"/>
    </source>
</evidence>
<feature type="region of interest" description="Disordered" evidence="1">
    <location>
        <begin position="37"/>
        <end position="59"/>
    </location>
</feature>
<dbReference type="EMBL" id="BLXY01000006">
    <property type="protein sequence ID" value="GFO65020.1"/>
    <property type="molecule type" value="Genomic_DNA"/>
</dbReference>
<reference evidence="4" key="1">
    <citation type="submission" date="2020-06" db="EMBL/GenBank/DDBJ databases">
        <title>Draft genomic sequecing of Geomonas sp. Red736.</title>
        <authorList>
            <person name="Itoh H."/>
            <person name="Xu Z.X."/>
            <person name="Ushijima N."/>
            <person name="Masuda Y."/>
            <person name="Shiratori Y."/>
            <person name="Senoo K."/>
        </authorList>
    </citation>
    <scope>NUCLEOTIDE SEQUENCE [LARGE SCALE GENOMIC DNA]</scope>
    <source>
        <strain evidence="4">Red736</strain>
    </source>
</reference>
<dbReference type="RefSeq" id="WP_183348691.1">
    <property type="nucleotide sequence ID" value="NZ_BLXY01000006.1"/>
</dbReference>
<evidence type="ECO:0000256" key="1">
    <source>
        <dbReference type="SAM" id="MobiDB-lite"/>
    </source>
</evidence>
<gene>
    <name evidence="2" type="ORF">GMPD_29390</name>
    <name evidence="3" type="ORF">M1B72_14465</name>
</gene>
<name>A0A6V8MY63_9BACT</name>
<dbReference type="Proteomes" id="UP000568888">
    <property type="component" value="Unassembled WGS sequence"/>
</dbReference>
<dbReference type="EMBL" id="CP096574">
    <property type="protein sequence ID" value="UPU34645.1"/>
    <property type="molecule type" value="Genomic_DNA"/>
</dbReference>
<proteinExistence type="predicted"/>